<protein>
    <submittedName>
        <fullName evidence="2">Uncharacterized protein</fullName>
    </submittedName>
</protein>
<dbReference type="Proteomes" id="UP000440578">
    <property type="component" value="Unassembled WGS sequence"/>
</dbReference>
<organism evidence="2 3">
    <name type="scientific">Amphibalanus amphitrite</name>
    <name type="common">Striped barnacle</name>
    <name type="synonym">Balanus amphitrite</name>
    <dbReference type="NCBI Taxonomy" id="1232801"/>
    <lineage>
        <taxon>Eukaryota</taxon>
        <taxon>Metazoa</taxon>
        <taxon>Ecdysozoa</taxon>
        <taxon>Arthropoda</taxon>
        <taxon>Crustacea</taxon>
        <taxon>Multicrustacea</taxon>
        <taxon>Cirripedia</taxon>
        <taxon>Thoracica</taxon>
        <taxon>Thoracicalcarea</taxon>
        <taxon>Balanomorpha</taxon>
        <taxon>Balanoidea</taxon>
        <taxon>Balanidae</taxon>
        <taxon>Amphibalaninae</taxon>
        <taxon>Amphibalanus</taxon>
    </lineage>
</organism>
<evidence type="ECO:0000313" key="2">
    <source>
        <dbReference type="EMBL" id="KAF0287186.1"/>
    </source>
</evidence>
<feature type="region of interest" description="Disordered" evidence="1">
    <location>
        <begin position="15"/>
        <end position="105"/>
    </location>
</feature>
<keyword evidence="3" id="KW-1185">Reference proteome</keyword>
<gene>
    <name evidence="2" type="ORF">FJT64_014372</name>
</gene>
<comment type="caution">
    <text evidence="2">The sequence shown here is derived from an EMBL/GenBank/DDBJ whole genome shotgun (WGS) entry which is preliminary data.</text>
</comment>
<dbReference type="OrthoDB" id="5965083at2759"/>
<sequence>MADLEFEEFRRYFDRLPQHIKAPEQSYRLVHDVAPGEPTAPESSSEGDSAGEETSEETRALHSGRWEPSGWAPAHEPTDADQHRQPQRRRRLPEIPKSKRRKCVMRSAGAAIDPVGGRWLQPGCLVSW</sequence>
<proteinExistence type="predicted"/>
<reference evidence="2 3" key="1">
    <citation type="submission" date="2019-07" db="EMBL/GenBank/DDBJ databases">
        <title>Draft genome assembly of a fouling barnacle, Amphibalanus amphitrite (Darwin, 1854): The first reference genome for Thecostraca.</title>
        <authorList>
            <person name="Kim W."/>
        </authorList>
    </citation>
    <scope>NUCLEOTIDE SEQUENCE [LARGE SCALE GENOMIC DNA]</scope>
    <source>
        <strain evidence="2">SNU_AA5</strain>
        <tissue evidence="2">Soma without cirri and trophi</tissue>
    </source>
</reference>
<evidence type="ECO:0000256" key="1">
    <source>
        <dbReference type="SAM" id="MobiDB-lite"/>
    </source>
</evidence>
<dbReference type="EMBL" id="VIIS01002210">
    <property type="protein sequence ID" value="KAF0287186.1"/>
    <property type="molecule type" value="Genomic_DNA"/>
</dbReference>
<name>A0A6A4UX33_AMPAM</name>
<accession>A0A6A4UX33</accession>
<evidence type="ECO:0000313" key="3">
    <source>
        <dbReference type="Proteomes" id="UP000440578"/>
    </source>
</evidence>
<dbReference type="AlphaFoldDB" id="A0A6A4UX33"/>